<dbReference type="EMBL" id="CAMAPE010000017">
    <property type="protein sequence ID" value="CAH9084377.1"/>
    <property type="molecule type" value="Genomic_DNA"/>
</dbReference>
<dbReference type="OrthoDB" id="7984201at2759"/>
<comment type="caution">
    <text evidence="1">The sequence shown here is derived from an EMBL/GenBank/DDBJ whole genome shotgun (WGS) entry which is preliminary data.</text>
</comment>
<dbReference type="Proteomes" id="UP001152484">
    <property type="component" value="Unassembled WGS sequence"/>
</dbReference>
<keyword evidence="2" id="KW-1185">Reference proteome</keyword>
<evidence type="ECO:0000313" key="2">
    <source>
        <dbReference type="Proteomes" id="UP001152484"/>
    </source>
</evidence>
<dbReference type="Pfam" id="PF26178">
    <property type="entry name" value="PI-PLC_cat"/>
    <property type="match status" value="1"/>
</dbReference>
<proteinExistence type="predicted"/>
<gene>
    <name evidence="1" type="ORF">CEURO_LOCUS8984</name>
</gene>
<dbReference type="InterPro" id="IPR017946">
    <property type="entry name" value="PLC-like_Pdiesterase_TIM-brl"/>
</dbReference>
<reference evidence="1" key="1">
    <citation type="submission" date="2022-07" db="EMBL/GenBank/DDBJ databases">
        <authorList>
            <person name="Macas J."/>
            <person name="Novak P."/>
            <person name="Neumann P."/>
        </authorList>
    </citation>
    <scope>NUCLEOTIDE SEQUENCE</scope>
</reference>
<protein>
    <recommendedName>
        <fullName evidence="3">PI-PLC X domain-containing protein</fullName>
    </recommendedName>
</protein>
<accession>A0A9P0Z0Q1</accession>
<dbReference type="SUPFAM" id="SSF51695">
    <property type="entry name" value="PLC-like phosphodiesterases"/>
    <property type="match status" value="1"/>
</dbReference>
<dbReference type="PANTHER" id="PTHR13593:SF51">
    <property type="entry name" value="F21F23.12 PROTEIN"/>
    <property type="match status" value="1"/>
</dbReference>
<name>A0A9P0Z0Q1_CUSEU</name>
<dbReference type="PANTHER" id="PTHR13593">
    <property type="match status" value="1"/>
</dbReference>
<dbReference type="InterPro" id="IPR051057">
    <property type="entry name" value="PI-PLC_domain"/>
</dbReference>
<evidence type="ECO:0008006" key="3">
    <source>
        <dbReference type="Google" id="ProtNLM"/>
    </source>
</evidence>
<sequence length="239" mass="26683">MLDVYDFEKDIWLCHSRNGECHDFAAFRPAIDTLVEIEVFLSANPSEIVTIILEDHVQTPNGLKGVFTKAGLMKYMFPVKNMPKNGEDWPRVSDMVTHNHRLVVFTSVESKEQTEGIAYQWNYMVENKYGDEGLEGECTNRVNSSALNDKTKALVLVNHFRTIQALKPHLMMACVDNSEPLLTMLEACALAAGQRYANFLAVDFYKMSKGSGGGAFGAVDKLNGELLCGKDDVHSCKVH</sequence>
<dbReference type="AlphaFoldDB" id="A0A9P0Z0Q1"/>
<dbReference type="GO" id="GO:0006629">
    <property type="term" value="P:lipid metabolic process"/>
    <property type="evidence" value="ECO:0007669"/>
    <property type="project" value="InterPro"/>
</dbReference>
<dbReference type="Gene3D" id="3.20.20.190">
    <property type="entry name" value="Phosphatidylinositol (PI) phosphodiesterase"/>
    <property type="match status" value="1"/>
</dbReference>
<organism evidence="1 2">
    <name type="scientific">Cuscuta europaea</name>
    <name type="common">European dodder</name>
    <dbReference type="NCBI Taxonomy" id="41803"/>
    <lineage>
        <taxon>Eukaryota</taxon>
        <taxon>Viridiplantae</taxon>
        <taxon>Streptophyta</taxon>
        <taxon>Embryophyta</taxon>
        <taxon>Tracheophyta</taxon>
        <taxon>Spermatophyta</taxon>
        <taxon>Magnoliopsida</taxon>
        <taxon>eudicotyledons</taxon>
        <taxon>Gunneridae</taxon>
        <taxon>Pentapetalae</taxon>
        <taxon>asterids</taxon>
        <taxon>lamiids</taxon>
        <taxon>Solanales</taxon>
        <taxon>Convolvulaceae</taxon>
        <taxon>Cuscuteae</taxon>
        <taxon>Cuscuta</taxon>
        <taxon>Cuscuta subgen. Cuscuta</taxon>
    </lineage>
</organism>
<dbReference type="GO" id="GO:0008081">
    <property type="term" value="F:phosphoric diester hydrolase activity"/>
    <property type="evidence" value="ECO:0007669"/>
    <property type="project" value="InterPro"/>
</dbReference>
<evidence type="ECO:0000313" key="1">
    <source>
        <dbReference type="EMBL" id="CAH9084377.1"/>
    </source>
</evidence>